<dbReference type="RefSeq" id="YP_009551811.1">
    <property type="nucleotide sequence ID" value="NC_040539.1"/>
</dbReference>
<name>A0A2Z5U779_9GAMA</name>
<evidence type="ECO:0000259" key="5">
    <source>
        <dbReference type="SMART" id="SM00744"/>
    </source>
</evidence>
<keyword evidence="4" id="KW-0812">Transmembrane</keyword>
<dbReference type="Pfam" id="PF12906">
    <property type="entry name" value="RINGv"/>
    <property type="match status" value="1"/>
</dbReference>
<evidence type="ECO:0000256" key="1">
    <source>
        <dbReference type="ARBA" id="ARBA00022723"/>
    </source>
</evidence>
<evidence type="ECO:0000313" key="7">
    <source>
        <dbReference type="Proteomes" id="UP000289908"/>
    </source>
</evidence>
<dbReference type="EMBL" id="LC333428">
    <property type="protein sequence ID" value="BBB06450.1"/>
    <property type="molecule type" value="Genomic_DNA"/>
</dbReference>
<accession>A0A2Z5U779</accession>
<keyword evidence="4" id="KW-1133">Transmembrane helix</keyword>
<dbReference type="Proteomes" id="UP000289908">
    <property type="component" value="Segment"/>
</dbReference>
<protein>
    <submittedName>
        <fullName evidence="6">MIR-like membrane protein</fullName>
    </submittedName>
</protein>
<proteinExistence type="predicted"/>
<sequence>MESCSTTDNVPDGCENTCKFCYCPLTEEETKFKPCQCRGTNENVHPRWVNFSKKSINNCEEWDQIMAADLSIDDNKYLKRQLLNFKFQKRDVVTSAIIFIICSIIIMTGTFTVSLFICWDPVLAKSHFKFFLLIVLIATVLFAYAMWVWTIIRECLLLIMRKLWRHQLPETDFMSLVP</sequence>
<gene>
    <name evidence="6" type="primary">ORF4</name>
</gene>
<organism evidence="6">
    <name type="scientific">Rhinolophus gammaherpesvirus 1</name>
    <dbReference type="NCBI Taxonomy" id="2054179"/>
    <lineage>
        <taxon>Viruses</taxon>
        <taxon>Duplodnaviria</taxon>
        <taxon>Heunggongvirae</taxon>
        <taxon>Peploviricota</taxon>
        <taxon>Herviviricetes</taxon>
        <taxon>Herpesvirales</taxon>
        <taxon>Orthoherpesviridae</taxon>
        <taxon>Gammaherpesvirinae</taxon>
        <taxon>Percavirus</taxon>
        <taxon>Percavirus rhinolophidgamma1</taxon>
    </lineage>
</organism>
<dbReference type="InterPro" id="IPR011016">
    <property type="entry name" value="Znf_RING-CH"/>
</dbReference>
<evidence type="ECO:0000256" key="2">
    <source>
        <dbReference type="ARBA" id="ARBA00022771"/>
    </source>
</evidence>
<keyword evidence="4" id="KW-0472">Membrane</keyword>
<evidence type="ECO:0000256" key="4">
    <source>
        <dbReference type="SAM" id="Phobius"/>
    </source>
</evidence>
<feature type="domain" description="RING-CH-type" evidence="5">
    <location>
        <begin position="17"/>
        <end position="60"/>
    </location>
</feature>
<feature type="transmembrane region" description="Helical" evidence="4">
    <location>
        <begin position="92"/>
        <end position="117"/>
    </location>
</feature>
<reference evidence="6" key="1">
    <citation type="submission" date="2017-11" db="EMBL/GenBank/DDBJ databases">
        <title>Complete genome of Rhinolophus gammaherpesvirus-1.</title>
        <authorList>
            <person name="Maeda K."/>
            <person name="Noguchi K."/>
        </authorList>
    </citation>
    <scope>NUCLEOTIDE SEQUENCE [LARGE SCALE GENOMIC DNA]</scope>
    <source>
        <strain evidence="6">BV1</strain>
    </source>
</reference>
<keyword evidence="2" id="KW-0863">Zinc-finger</keyword>
<dbReference type="GeneID" id="41701536"/>
<dbReference type="KEGG" id="vg:41701536"/>
<evidence type="ECO:0000256" key="3">
    <source>
        <dbReference type="ARBA" id="ARBA00022833"/>
    </source>
</evidence>
<dbReference type="SMART" id="SM00744">
    <property type="entry name" value="RINGv"/>
    <property type="match status" value="1"/>
</dbReference>
<keyword evidence="3" id="KW-0862">Zinc</keyword>
<keyword evidence="1" id="KW-0479">Metal-binding</keyword>
<dbReference type="GO" id="GO:0008270">
    <property type="term" value="F:zinc ion binding"/>
    <property type="evidence" value="ECO:0007669"/>
    <property type="project" value="UniProtKB-KW"/>
</dbReference>
<feature type="transmembrane region" description="Helical" evidence="4">
    <location>
        <begin position="129"/>
        <end position="152"/>
    </location>
</feature>
<keyword evidence="7" id="KW-1185">Reference proteome</keyword>
<evidence type="ECO:0000313" key="6">
    <source>
        <dbReference type="EMBL" id="BBB06450.1"/>
    </source>
</evidence>